<evidence type="ECO:0000256" key="3">
    <source>
        <dbReference type="ARBA" id="ARBA00022741"/>
    </source>
</evidence>
<evidence type="ECO:0000313" key="9">
    <source>
        <dbReference type="EMBL" id="KRP33185.1"/>
    </source>
</evidence>
<dbReference type="Pfam" id="PF08335">
    <property type="entry name" value="GlnD_UR_UTase"/>
    <property type="match status" value="2"/>
</dbReference>
<dbReference type="GO" id="GO:0000820">
    <property type="term" value="P:regulation of glutamine family amino acid metabolic process"/>
    <property type="evidence" value="ECO:0007669"/>
    <property type="project" value="TreeGrafter"/>
</dbReference>
<organism evidence="9 10">
    <name type="scientific">Verrucomicrobia subdivision 6 bacterium BACL9 MAG-120820-bin42</name>
    <dbReference type="NCBI Taxonomy" id="1655634"/>
    <lineage>
        <taxon>Bacteria</taxon>
        <taxon>Pseudomonadati</taxon>
        <taxon>Verrucomicrobiota</taxon>
        <taxon>Verrucomicrobiia</taxon>
        <taxon>Verrucomicrobiales</taxon>
        <taxon>Verrucomicrobia subdivision 6</taxon>
    </lineage>
</organism>
<feature type="domain" description="Glutamate-ammonia ligase adenylyltransferase repeated" evidence="7">
    <location>
        <begin position="19"/>
        <end position="241"/>
    </location>
</feature>
<comment type="caution">
    <text evidence="9">The sequence shown here is derived from an EMBL/GenBank/DDBJ whole genome shotgun (WGS) entry which is preliminary data.</text>
</comment>
<dbReference type="InterPro" id="IPR023057">
    <property type="entry name" value="GlnE"/>
</dbReference>
<dbReference type="PANTHER" id="PTHR30621">
    <property type="entry name" value="GLUTAMINE SYNTHETASE ADENYLYLTRANSFERASE"/>
    <property type="match status" value="1"/>
</dbReference>
<keyword evidence="1" id="KW-0808">Transferase</keyword>
<keyword evidence="3" id="KW-0547">Nucleotide-binding</keyword>
<evidence type="ECO:0000256" key="5">
    <source>
        <dbReference type="ARBA" id="ARBA00022842"/>
    </source>
</evidence>
<evidence type="ECO:0000259" key="7">
    <source>
        <dbReference type="Pfam" id="PF03710"/>
    </source>
</evidence>
<evidence type="ECO:0000256" key="6">
    <source>
        <dbReference type="ARBA" id="ARBA00023268"/>
    </source>
</evidence>
<dbReference type="EMBL" id="LIDM01000019">
    <property type="protein sequence ID" value="KRP33185.1"/>
    <property type="molecule type" value="Genomic_DNA"/>
</dbReference>
<dbReference type="CDD" id="cd05401">
    <property type="entry name" value="NT_GlnE_GlnD_like"/>
    <property type="match status" value="2"/>
</dbReference>
<name>A0A0R2XGI5_9BACT</name>
<evidence type="ECO:0000256" key="1">
    <source>
        <dbReference type="ARBA" id="ARBA00022679"/>
    </source>
</evidence>
<dbReference type="Gene3D" id="1.20.120.330">
    <property type="entry name" value="Nucleotidyltransferases domain 2"/>
    <property type="match status" value="2"/>
</dbReference>
<keyword evidence="5" id="KW-0460">Magnesium</keyword>
<feature type="domain" description="Glutamate-ammonia ligase adenylyltransferase repeated" evidence="7">
    <location>
        <begin position="501"/>
        <end position="707"/>
    </location>
</feature>
<feature type="domain" description="PII-uridylyltransferase/Glutamine-synthetase adenylyltransferase" evidence="8">
    <location>
        <begin position="729"/>
        <end position="860"/>
    </location>
</feature>
<protein>
    <recommendedName>
        <fullName evidence="11">Glutamate-ammonia ligase adenylyltransferase repeated domain-containing protein</fullName>
    </recommendedName>
</protein>
<keyword evidence="2" id="KW-0548">Nucleotidyltransferase</keyword>
<keyword evidence="6" id="KW-0511">Multifunctional enzyme</keyword>
<keyword evidence="4" id="KW-0067">ATP-binding</keyword>
<proteinExistence type="predicted"/>
<evidence type="ECO:0000259" key="8">
    <source>
        <dbReference type="Pfam" id="PF08335"/>
    </source>
</evidence>
<evidence type="ECO:0000256" key="2">
    <source>
        <dbReference type="ARBA" id="ARBA00022695"/>
    </source>
</evidence>
<dbReference type="AlphaFoldDB" id="A0A0R2XGI5"/>
<dbReference type="GO" id="GO:0005829">
    <property type="term" value="C:cytosol"/>
    <property type="evidence" value="ECO:0007669"/>
    <property type="project" value="TreeGrafter"/>
</dbReference>
<gene>
    <name evidence="9" type="ORF">ABS32_01055</name>
</gene>
<dbReference type="Pfam" id="PF03710">
    <property type="entry name" value="GlnE"/>
    <property type="match status" value="2"/>
</dbReference>
<evidence type="ECO:0000313" key="10">
    <source>
        <dbReference type="Proteomes" id="UP000051557"/>
    </source>
</evidence>
<reference evidence="9 10" key="1">
    <citation type="submission" date="2015-10" db="EMBL/GenBank/DDBJ databases">
        <title>Metagenome-Assembled Genomes uncover a global brackish microbiome.</title>
        <authorList>
            <person name="Hugerth L.W."/>
            <person name="Larsson J."/>
            <person name="Alneberg J."/>
            <person name="Lindh M.V."/>
            <person name="Legrand C."/>
            <person name="Pinhassi J."/>
            <person name="Andersson A.F."/>
        </authorList>
    </citation>
    <scope>NUCLEOTIDE SEQUENCE [LARGE SCALE GENOMIC DNA]</scope>
    <source>
        <strain evidence="9">BACL9 MAG-120820-bin42</strain>
    </source>
</reference>
<dbReference type="Proteomes" id="UP000051557">
    <property type="component" value="Unassembled WGS sequence"/>
</dbReference>
<dbReference type="InterPro" id="IPR043519">
    <property type="entry name" value="NT_sf"/>
</dbReference>
<evidence type="ECO:0008006" key="11">
    <source>
        <dbReference type="Google" id="ProtNLM"/>
    </source>
</evidence>
<dbReference type="Gene3D" id="3.30.460.10">
    <property type="entry name" value="Beta Polymerase, domain 2"/>
    <property type="match status" value="2"/>
</dbReference>
<evidence type="ECO:0000256" key="4">
    <source>
        <dbReference type="ARBA" id="ARBA00022840"/>
    </source>
</evidence>
<accession>A0A0R2XGI5</accession>
<dbReference type="InterPro" id="IPR013546">
    <property type="entry name" value="PII_UdlTrfase/GS_AdlTrfase"/>
</dbReference>
<dbReference type="GO" id="GO:0008882">
    <property type="term" value="F:[glutamate-ammonia-ligase] adenylyltransferase activity"/>
    <property type="evidence" value="ECO:0007669"/>
    <property type="project" value="InterPro"/>
</dbReference>
<feature type="domain" description="PII-uridylyltransferase/Glutamine-synthetase adenylyltransferase" evidence="8">
    <location>
        <begin position="280"/>
        <end position="402"/>
    </location>
</feature>
<sequence length="862" mass="97277">MKETLSPNRARGLWDRFLQFSPGSAEIVARNETLQEAAKDPGRLLQEGAKGRYRIEWQERVVRADSPTRRLAELRDWQRAELVRLAWNCFAQPISAEKAARGWTGLAEFTVETELGLAQDKAPEADRGKGQGFTVLALGKLGAGDLNFYSDLDLIFFRGERDEEGAGNRLARSLVGDLDAPGGERIYRVDLRLRPEGDRGALVPQRSDLEEYYEAYGEVWERCAWIRGRRIAGSEEEAYEFFQSLQSFIYPRGLSPSALGEIFQQKSRAEDELLADEDRDREIKRGRGGLREVEFPVLGLQLLHGAAQPTLQTHDLRKAIRNLEILGILKEEEAETLRGGYDFWRRLEDFLQMRQIRQTHQLPSSAEDMQGLAQAMGAGSGGDLEKEVEEWRDRVRKVYDSVFGELKPLTVAGVDWVERVDWADPLSAKEAWNGLEPDEEVHSTARTKENFQRWQPLLQKELVACARPDVALIGVANFVKAYGSRSLLYESLCVSPKALNLLVRLFESSENLGAALVARPELFEAVAQSELDTPRGVAFHRQAFSLPPEEEEAMDAARLYVRGEELRIALRSLLNLGTIEDFQRELSALAEICLEWAWKFAGKPGWAWVGLGKLGGEALSFGSDLDLLVVGEGEAEVQRAVKFLTAERASGTLFKVDFRLRPYAEGALAVPAKRYAEYYGKEAQTWEVQALCRARLLGGAAKVGREFWPAVEKSWSKCGKGKTLFPEIREMRERIATERVRQGEEERSYKTGRGGLVDVEFAAQGWQMRQGLPECRTGDILRKMKKSAPAEAQILRQGLDFWSKIEWWIRLGEGRGESMLPQAGRDLEWLARKCGERNGAKLMERVRGTFDSVRGAYEAVLR</sequence>
<dbReference type="PANTHER" id="PTHR30621:SF0">
    <property type="entry name" value="BIFUNCTIONAL GLUTAMINE SYNTHETASE ADENYLYLTRANSFERASE_ADENYLYL-REMOVING ENZYME"/>
    <property type="match status" value="1"/>
</dbReference>
<dbReference type="InterPro" id="IPR005190">
    <property type="entry name" value="GlnE_rpt_dom"/>
</dbReference>
<dbReference type="SUPFAM" id="SSF81301">
    <property type="entry name" value="Nucleotidyltransferase"/>
    <property type="match status" value="2"/>
</dbReference>
<dbReference type="SUPFAM" id="SSF81593">
    <property type="entry name" value="Nucleotidyltransferase substrate binding subunit/domain"/>
    <property type="match status" value="2"/>
</dbReference>
<dbReference type="GO" id="GO:0005524">
    <property type="term" value="F:ATP binding"/>
    <property type="evidence" value="ECO:0007669"/>
    <property type="project" value="UniProtKB-KW"/>
</dbReference>